<dbReference type="RefSeq" id="WP_076461903.1">
    <property type="nucleotide sequence ID" value="NZ_FTMN01000002.1"/>
</dbReference>
<dbReference type="InterPro" id="IPR003615">
    <property type="entry name" value="HNH_nuc"/>
</dbReference>
<dbReference type="SUPFAM" id="SSF54060">
    <property type="entry name" value="His-Me finger endonucleases"/>
    <property type="match status" value="1"/>
</dbReference>
<keyword evidence="2" id="KW-0378">Hydrolase</keyword>
<organism evidence="2 3">
    <name type="scientific">Marinobacterium stanieri</name>
    <dbReference type="NCBI Taxonomy" id="49186"/>
    <lineage>
        <taxon>Bacteria</taxon>
        <taxon>Pseudomonadati</taxon>
        <taxon>Pseudomonadota</taxon>
        <taxon>Gammaproteobacteria</taxon>
        <taxon>Oceanospirillales</taxon>
        <taxon>Oceanospirillaceae</taxon>
        <taxon>Marinobacterium</taxon>
    </lineage>
</organism>
<gene>
    <name evidence="2" type="ORF">SAMN05421647_102435</name>
</gene>
<keyword evidence="3" id="KW-1185">Reference proteome</keyword>
<keyword evidence="2" id="KW-0255">Endonuclease</keyword>
<dbReference type="InterPro" id="IPR044925">
    <property type="entry name" value="His-Me_finger_sf"/>
</dbReference>
<dbReference type="GO" id="GO:0004519">
    <property type="term" value="F:endonuclease activity"/>
    <property type="evidence" value="ECO:0007669"/>
    <property type="project" value="UniProtKB-KW"/>
</dbReference>
<dbReference type="Pfam" id="PF13392">
    <property type="entry name" value="HNH_3"/>
    <property type="match status" value="1"/>
</dbReference>
<sequence>MVRKQYTQEQLDFLQAGFRKWGYDQLTAEFNQQFGTDKTISQIRSTVKNKGYKCGRGTGDLKRGRSELFTQQQIDWLRENYPRMDRTEITDTFNSTFGTSLSKSQIVAFLKRNKIKSGRTGHWGTKPGWNAGTAGKGICKPNKGSFKPGLVPPNITPMYTERTNKSGYIEIKVPIANPYNKQKTRYMPKHRWLWMQKHGDIPRTHAVIFKDGDRTNFDDDNLALVTRRQLSMLNIRNYFEAPAELKESIWHLVMLESAVIGSELADSDKSHQQLVQEAIKQPRTTREISDITGVHQTQVATLLCLLQKRERAKVIGSRQGVSGRHLKIWIASNSHLVGAKGHEELH</sequence>
<dbReference type="Gene3D" id="3.90.75.20">
    <property type="match status" value="1"/>
</dbReference>
<accession>A0A1N6QDP8</accession>
<reference evidence="2 3" key="1">
    <citation type="submission" date="2017-01" db="EMBL/GenBank/DDBJ databases">
        <authorList>
            <person name="Mah S.A."/>
            <person name="Swanson W.J."/>
            <person name="Moy G.W."/>
            <person name="Vacquier V.D."/>
        </authorList>
    </citation>
    <scope>NUCLEOTIDE SEQUENCE [LARGE SCALE GENOMIC DNA]</scope>
    <source>
        <strain evidence="2 3">DSM 7027</strain>
    </source>
</reference>
<proteinExistence type="predicted"/>
<evidence type="ECO:0000259" key="1">
    <source>
        <dbReference type="Pfam" id="PF13392"/>
    </source>
</evidence>
<feature type="domain" description="HNH nuclease" evidence="1">
    <location>
        <begin position="189"/>
        <end position="231"/>
    </location>
</feature>
<evidence type="ECO:0000313" key="2">
    <source>
        <dbReference type="EMBL" id="SIQ14665.1"/>
    </source>
</evidence>
<protein>
    <submittedName>
        <fullName evidence="2">HNH endonuclease</fullName>
    </submittedName>
</protein>
<keyword evidence="2" id="KW-0540">Nuclease</keyword>
<dbReference type="STRING" id="49186.SAMN05421647_102435"/>
<dbReference type="AlphaFoldDB" id="A0A1N6QDP8"/>
<name>A0A1N6QDP8_9GAMM</name>
<dbReference type="EMBL" id="FTMN01000002">
    <property type="protein sequence ID" value="SIQ14665.1"/>
    <property type="molecule type" value="Genomic_DNA"/>
</dbReference>
<dbReference type="Proteomes" id="UP000186895">
    <property type="component" value="Unassembled WGS sequence"/>
</dbReference>
<evidence type="ECO:0000313" key="3">
    <source>
        <dbReference type="Proteomes" id="UP000186895"/>
    </source>
</evidence>